<organism evidence="1 2">
    <name type="scientific">Capnocytophaga ochracea F0287</name>
    <dbReference type="NCBI Taxonomy" id="873517"/>
    <lineage>
        <taxon>Bacteria</taxon>
        <taxon>Pseudomonadati</taxon>
        <taxon>Bacteroidota</taxon>
        <taxon>Flavobacteriia</taxon>
        <taxon>Flavobacteriales</taxon>
        <taxon>Flavobacteriaceae</taxon>
        <taxon>Capnocytophaga</taxon>
    </lineage>
</organism>
<name>E4MSZ0_CAPOC</name>
<evidence type="ECO:0000313" key="2">
    <source>
        <dbReference type="Proteomes" id="UP000005391"/>
    </source>
</evidence>
<dbReference type="AlphaFoldDB" id="E4MSZ0"/>
<comment type="caution">
    <text evidence="1">The sequence shown here is derived from an EMBL/GenBank/DDBJ whole genome shotgun (WGS) entry which is preliminary data.</text>
</comment>
<reference evidence="1 2" key="1">
    <citation type="submission" date="2010-10" db="EMBL/GenBank/DDBJ databases">
        <authorList>
            <person name="Muzny D."/>
            <person name="Qin X."/>
            <person name="Deng J."/>
            <person name="Jiang H."/>
            <person name="Liu Y."/>
            <person name="Qu J."/>
            <person name="Song X.-Z."/>
            <person name="Zhang L."/>
            <person name="Thornton R."/>
            <person name="Coyle M."/>
            <person name="Francisco L."/>
            <person name="Jackson L."/>
            <person name="Javaid M."/>
            <person name="Korchina V."/>
            <person name="Kovar C."/>
            <person name="Mata R."/>
            <person name="Mathew T."/>
            <person name="Ngo R."/>
            <person name="Nguyen L."/>
            <person name="Nguyen N."/>
            <person name="Okwuonu G."/>
            <person name="Ongeri F."/>
            <person name="Pham C."/>
            <person name="Simmons D."/>
            <person name="Wilczek-Boney K."/>
            <person name="Hale W."/>
            <person name="Jakkamsetti A."/>
            <person name="Pham P."/>
            <person name="Ruth R."/>
            <person name="San Lucas F."/>
            <person name="Warren J."/>
            <person name="Zhang J."/>
            <person name="Zhao Z."/>
            <person name="Zhou C."/>
            <person name="Zhu D."/>
            <person name="Lee S."/>
            <person name="Bess C."/>
            <person name="Blankenburg K."/>
            <person name="Forbes L."/>
            <person name="Fu Q."/>
            <person name="Gubbala S."/>
            <person name="Hirani K."/>
            <person name="Jayaseelan J.C."/>
            <person name="Lara F."/>
            <person name="Munidasa M."/>
            <person name="Palculict T."/>
            <person name="Patil S."/>
            <person name="Pu L.-L."/>
            <person name="Saada N."/>
            <person name="Tang L."/>
            <person name="Weissenberger G."/>
            <person name="Zhu Y."/>
            <person name="Hemphill L."/>
            <person name="Shang Y."/>
            <person name="Youmans B."/>
            <person name="Ayvaz T."/>
            <person name="Ross M."/>
            <person name="Santibanez J."/>
            <person name="Aqrawi P."/>
            <person name="Gross S."/>
            <person name="Joshi V."/>
            <person name="Fowler G."/>
            <person name="Nazareth L."/>
            <person name="Reid J."/>
            <person name="Worley K."/>
            <person name="Petrosino J."/>
            <person name="Highlander S."/>
            <person name="Gibbs R."/>
        </authorList>
    </citation>
    <scope>NUCLEOTIDE SEQUENCE [LARGE SCALE GENOMIC DNA]</scope>
    <source>
        <strain evidence="1 2">F0287</strain>
    </source>
</reference>
<gene>
    <name evidence="1" type="ORF">HMPREF1977_1500</name>
</gene>
<dbReference type="EMBL" id="AEOH01000040">
    <property type="protein sequence ID" value="EFS97170.1"/>
    <property type="molecule type" value="Genomic_DNA"/>
</dbReference>
<dbReference type="HOGENOM" id="CLU_3248940_0_0_10"/>
<proteinExistence type="predicted"/>
<evidence type="ECO:0000313" key="1">
    <source>
        <dbReference type="EMBL" id="EFS97170.1"/>
    </source>
</evidence>
<protein>
    <submittedName>
        <fullName evidence="1">Uncharacterized protein</fullName>
    </submittedName>
</protein>
<sequence>MKAIHNTEPTKSSFLLVVINRKTTKFESNSQYNVMIFICFFR</sequence>
<dbReference type="Proteomes" id="UP000005391">
    <property type="component" value="Unassembled WGS sequence"/>
</dbReference>
<accession>E4MSZ0</accession>